<organism evidence="3 4">
    <name type="scientific">Ancylostoma caninum</name>
    <name type="common">Dog hookworm</name>
    <dbReference type="NCBI Taxonomy" id="29170"/>
    <lineage>
        <taxon>Eukaryota</taxon>
        <taxon>Metazoa</taxon>
        <taxon>Ecdysozoa</taxon>
        <taxon>Nematoda</taxon>
        <taxon>Chromadorea</taxon>
        <taxon>Rhabditida</taxon>
        <taxon>Rhabditina</taxon>
        <taxon>Rhabditomorpha</taxon>
        <taxon>Strongyloidea</taxon>
        <taxon>Ancylostomatidae</taxon>
        <taxon>Ancylostomatinae</taxon>
        <taxon>Ancylostoma</taxon>
    </lineage>
</organism>
<reference evidence="3 4" key="1">
    <citation type="submission" date="2014-10" db="EMBL/GenBank/DDBJ databases">
        <title>Draft genome of the hookworm Ancylostoma caninum.</title>
        <authorList>
            <person name="Mitreva M."/>
        </authorList>
    </citation>
    <scope>NUCLEOTIDE SEQUENCE [LARGE SCALE GENOMIC DNA]</scope>
    <source>
        <strain evidence="3 4">Baltimore</strain>
    </source>
</reference>
<dbReference type="EMBL" id="JOJR01023098">
    <property type="protein sequence ID" value="RCN24137.1"/>
    <property type="molecule type" value="Genomic_DNA"/>
</dbReference>
<evidence type="ECO:0000256" key="1">
    <source>
        <dbReference type="ARBA" id="ARBA00006347"/>
    </source>
</evidence>
<dbReference type="GO" id="GO:0003756">
    <property type="term" value="F:protein disulfide isomerase activity"/>
    <property type="evidence" value="ECO:0007669"/>
    <property type="project" value="TreeGrafter"/>
</dbReference>
<dbReference type="GO" id="GO:0009986">
    <property type="term" value="C:cell surface"/>
    <property type="evidence" value="ECO:0007669"/>
    <property type="project" value="TreeGrafter"/>
</dbReference>
<dbReference type="PANTHER" id="PTHR18929">
    <property type="entry name" value="PROTEIN DISULFIDE ISOMERASE"/>
    <property type="match status" value="1"/>
</dbReference>
<name>A0A368F1Q4_ANCCA</name>
<protein>
    <submittedName>
        <fullName evidence="3">Thioredoxin</fullName>
    </submittedName>
</protein>
<comment type="similarity">
    <text evidence="1">Belongs to the protein disulfide isomerase family.</text>
</comment>
<gene>
    <name evidence="3" type="ORF">ANCCAN_30173</name>
</gene>
<dbReference type="STRING" id="29170.A0A368F1Q4"/>
<dbReference type="GO" id="GO:0005783">
    <property type="term" value="C:endoplasmic reticulum"/>
    <property type="evidence" value="ECO:0007669"/>
    <property type="project" value="TreeGrafter"/>
</dbReference>
<dbReference type="Gene3D" id="3.40.30.10">
    <property type="entry name" value="Glutaredoxin"/>
    <property type="match status" value="1"/>
</dbReference>
<comment type="caution">
    <text evidence="3">The sequence shown here is derived from an EMBL/GenBank/DDBJ whole genome shotgun (WGS) entry which is preliminary data.</text>
</comment>
<dbReference type="Pfam" id="PF00085">
    <property type="entry name" value="Thioredoxin"/>
    <property type="match status" value="1"/>
</dbReference>
<accession>A0A368F1Q4</accession>
<evidence type="ECO:0000313" key="3">
    <source>
        <dbReference type="EMBL" id="RCN24137.1"/>
    </source>
</evidence>
<dbReference type="GO" id="GO:0006457">
    <property type="term" value="P:protein folding"/>
    <property type="evidence" value="ECO:0007669"/>
    <property type="project" value="TreeGrafter"/>
</dbReference>
<proteinExistence type="inferred from homology"/>
<dbReference type="GO" id="GO:0034976">
    <property type="term" value="P:response to endoplasmic reticulum stress"/>
    <property type="evidence" value="ECO:0007669"/>
    <property type="project" value="TreeGrafter"/>
</dbReference>
<dbReference type="SUPFAM" id="SSF52833">
    <property type="entry name" value="Thioredoxin-like"/>
    <property type="match status" value="1"/>
</dbReference>
<evidence type="ECO:0000313" key="4">
    <source>
        <dbReference type="Proteomes" id="UP000252519"/>
    </source>
</evidence>
<feature type="domain" description="Thioredoxin" evidence="2">
    <location>
        <begin position="14"/>
        <end position="65"/>
    </location>
</feature>
<dbReference type="AlphaFoldDB" id="A0A368F1Q4"/>
<feature type="non-terminal residue" evidence="3">
    <location>
        <position position="1"/>
    </location>
</feature>
<sequence>LNVLCIVVKAQGSPIKLGKVDATVEKSLAEKYGVSGYPTLKIMRNGRRFEYNGPRDAHGIVRYMNEQASPAAKKLANVAEVER</sequence>
<dbReference type="InterPro" id="IPR013766">
    <property type="entry name" value="Thioredoxin_domain"/>
</dbReference>
<evidence type="ECO:0000259" key="2">
    <source>
        <dbReference type="Pfam" id="PF00085"/>
    </source>
</evidence>
<dbReference type="CDD" id="cd02961">
    <property type="entry name" value="PDI_a_family"/>
    <property type="match status" value="1"/>
</dbReference>
<keyword evidence="4" id="KW-1185">Reference proteome</keyword>
<dbReference type="InterPro" id="IPR036249">
    <property type="entry name" value="Thioredoxin-like_sf"/>
</dbReference>
<dbReference type="Proteomes" id="UP000252519">
    <property type="component" value="Unassembled WGS sequence"/>
</dbReference>
<dbReference type="OrthoDB" id="427280at2759"/>
<dbReference type="PANTHER" id="PTHR18929:SF210">
    <property type="entry name" value="PROTEIN DISULFIDE-ISOMERASE A4"/>
    <property type="match status" value="1"/>
</dbReference>